<evidence type="ECO:0000313" key="1">
    <source>
        <dbReference type="EMBL" id="MBD1422057.1"/>
    </source>
</evidence>
<dbReference type="EMBL" id="JACNYL010000002">
    <property type="protein sequence ID" value="MBD1422057.1"/>
    <property type="molecule type" value="Genomic_DNA"/>
</dbReference>
<dbReference type="Proteomes" id="UP000651112">
    <property type="component" value="Unassembled WGS sequence"/>
</dbReference>
<reference evidence="1 2" key="1">
    <citation type="submission" date="2020-08" db="EMBL/GenBank/DDBJ databases">
        <title>Sphingobacterium sp. DN00404 isolated from aquaculture water.</title>
        <authorList>
            <person name="Zhang M."/>
        </authorList>
    </citation>
    <scope>NUCLEOTIDE SEQUENCE [LARGE SCALE GENOMIC DNA]</scope>
    <source>
        <strain evidence="1 2">KCTC 42746</strain>
    </source>
</reference>
<comment type="caution">
    <text evidence="1">The sequence shown here is derived from an EMBL/GenBank/DDBJ whole genome shotgun (WGS) entry which is preliminary data.</text>
</comment>
<keyword evidence="2" id="KW-1185">Reference proteome</keyword>
<gene>
    <name evidence="1" type="ORF">H8B21_10790</name>
</gene>
<protein>
    <submittedName>
        <fullName evidence="1">Uncharacterized protein</fullName>
    </submittedName>
</protein>
<accession>A0ABR7XU15</accession>
<evidence type="ECO:0000313" key="2">
    <source>
        <dbReference type="Proteomes" id="UP000651112"/>
    </source>
</evidence>
<sequence>MLNHKQTIATLLFLVISFASFSQVYDRKLENHKQKIKEAFFRFLPEITDKLSDSTLTVEQQYALFDPMVDFTDKESATTTALRKKYLREIPQPLKGLLAIPFDSVQNRDLITMLSNPKFTTVTLSQCYKPVEIGNLIHGLIQPGIYQAAGIGMTEASIPYTFGQQIFATNVEDDKWQIWVVNRAYALRFDLDLSTMIVSDLLYTAPNMPEYLQLQLPFIPYAQRFEIDALYQDMTEVRWNTYTVDLLRGADAHAWRDTVNQRLSTFYTEHQARFSNVRNGILNDLEKGVALGADWEELSNLPTEEEERLKEALPSNIIQPDEAAHYLFSVTNGMFPFNQDINEIGKNAMCGFRHYIRSTVNDDTYILQSKGYSIAFEYTWNIKTGDFSMIRVFRKK</sequence>
<dbReference type="RefSeq" id="WP_190313754.1">
    <property type="nucleotide sequence ID" value="NZ_JACNYL010000002.1"/>
</dbReference>
<name>A0ABR7XU15_9SPHI</name>
<proteinExistence type="predicted"/>
<organism evidence="1 2">
    <name type="scientific">Sphingobacterium chuzhouense</name>
    <dbReference type="NCBI Taxonomy" id="1742264"/>
    <lineage>
        <taxon>Bacteria</taxon>
        <taxon>Pseudomonadati</taxon>
        <taxon>Bacteroidota</taxon>
        <taxon>Sphingobacteriia</taxon>
        <taxon>Sphingobacteriales</taxon>
        <taxon>Sphingobacteriaceae</taxon>
        <taxon>Sphingobacterium</taxon>
    </lineage>
</organism>